<feature type="compositionally biased region" description="Basic and acidic residues" evidence="1">
    <location>
        <begin position="37"/>
        <end position="51"/>
    </location>
</feature>
<gene>
    <name evidence="2" type="ORF">NDU88_003621</name>
</gene>
<keyword evidence="3" id="KW-1185">Reference proteome</keyword>
<dbReference type="Proteomes" id="UP001066276">
    <property type="component" value="Chromosome 4_1"/>
</dbReference>
<feature type="compositionally biased region" description="Basic and acidic residues" evidence="1">
    <location>
        <begin position="201"/>
        <end position="210"/>
    </location>
</feature>
<reference evidence="2" key="1">
    <citation type="journal article" date="2022" name="bioRxiv">
        <title>Sequencing and chromosome-scale assembly of the giantPleurodeles waltlgenome.</title>
        <authorList>
            <person name="Brown T."/>
            <person name="Elewa A."/>
            <person name="Iarovenko S."/>
            <person name="Subramanian E."/>
            <person name="Araus A.J."/>
            <person name="Petzold A."/>
            <person name="Susuki M."/>
            <person name="Suzuki K.-i.T."/>
            <person name="Hayashi T."/>
            <person name="Toyoda A."/>
            <person name="Oliveira C."/>
            <person name="Osipova E."/>
            <person name="Leigh N.D."/>
            <person name="Simon A."/>
            <person name="Yun M.H."/>
        </authorList>
    </citation>
    <scope>NUCLEOTIDE SEQUENCE</scope>
    <source>
        <strain evidence="2">20211129_DDA</strain>
        <tissue evidence="2">Liver</tissue>
    </source>
</reference>
<dbReference type="AlphaFoldDB" id="A0AAV7T5P7"/>
<feature type="compositionally biased region" description="Polar residues" evidence="1">
    <location>
        <begin position="184"/>
        <end position="196"/>
    </location>
</feature>
<accession>A0AAV7T5P7</accession>
<sequence>MRAISGQSGARERVGDRGLPLGATEPPLGSRCARTRLAAEGEVRGLPRDSEPGPCGVGPRPAFRGAGEPGGPREACACSAADGSPDLFLRVLANCVGPLPGPVEVRGPGGDQKTPGETAHERGERTAPPVRDPAMDSTHTNGSGPDRGPVWGIQQADTMEEPTVINQAHPHIERKKAGPDLCARNQQQIGFSQQVEPGQASDREHYGRGA</sequence>
<evidence type="ECO:0000256" key="1">
    <source>
        <dbReference type="SAM" id="MobiDB-lite"/>
    </source>
</evidence>
<dbReference type="EMBL" id="JANPWB010000007">
    <property type="protein sequence ID" value="KAJ1171763.1"/>
    <property type="molecule type" value="Genomic_DNA"/>
</dbReference>
<organism evidence="2 3">
    <name type="scientific">Pleurodeles waltl</name>
    <name type="common">Iberian ribbed newt</name>
    <dbReference type="NCBI Taxonomy" id="8319"/>
    <lineage>
        <taxon>Eukaryota</taxon>
        <taxon>Metazoa</taxon>
        <taxon>Chordata</taxon>
        <taxon>Craniata</taxon>
        <taxon>Vertebrata</taxon>
        <taxon>Euteleostomi</taxon>
        <taxon>Amphibia</taxon>
        <taxon>Batrachia</taxon>
        <taxon>Caudata</taxon>
        <taxon>Salamandroidea</taxon>
        <taxon>Salamandridae</taxon>
        <taxon>Pleurodelinae</taxon>
        <taxon>Pleurodeles</taxon>
    </lineage>
</organism>
<proteinExistence type="predicted"/>
<feature type="region of interest" description="Disordered" evidence="1">
    <location>
        <begin position="100"/>
        <end position="210"/>
    </location>
</feature>
<comment type="caution">
    <text evidence="2">The sequence shown here is derived from an EMBL/GenBank/DDBJ whole genome shotgun (WGS) entry which is preliminary data.</text>
</comment>
<evidence type="ECO:0000313" key="3">
    <source>
        <dbReference type="Proteomes" id="UP001066276"/>
    </source>
</evidence>
<evidence type="ECO:0000313" key="2">
    <source>
        <dbReference type="EMBL" id="KAJ1171763.1"/>
    </source>
</evidence>
<name>A0AAV7T5P7_PLEWA</name>
<protein>
    <submittedName>
        <fullName evidence="2">Uncharacterized protein</fullName>
    </submittedName>
</protein>
<feature type="region of interest" description="Disordered" evidence="1">
    <location>
        <begin position="1"/>
        <end position="75"/>
    </location>
</feature>